<dbReference type="SMART" id="SM00829">
    <property type="entry name" value="PKS_ER"/>
    <property type="match status" value="1"/>
</dbReference>
<dbReference type="Gene3D" id="3.90.180.10">
    <property type="entry name" value="Medium-chain alcohol dehydrogenases, catalytic domain"/>
    <property type="match status" value="1"/>
</dbReference>
<dbReference type="InterPro" id="IPR020843">
    <property type="entry name" value="ER"/>
</dbReference>
<protein>
    <submittedName>
        <fullName evidence="2">Alcohol dehydrogenase superfamily protein</fullName>
        <ecNumber evidence="2">1.1.1.1</ecNumber>
    </submittedName>
</protein>
<accession>A0AAV2VQP8</accession>
<dbReference type="GO" id="GO:0004022">
    <property type="term" value="F:alcohol dehydrogenase (NAD+) activity"/>
    <property type="evidence" value="ECO:0007669"/>
    <property type="project" value="UniProtKB-EC"/>
</dbReference>
<dbReference type="InterPro" id="IPR013154">
    <property type="entry name" value="ADH-like_N"/>
</dbReference>
<dbReference type="RefSeq" id="WP_022611958.1">
    <property type="nucleotide sequence ID" value="NZ_LK391965.1"/>
</dbReference>
<reference evidence="2 3" key="1">
    <citation type="journal article" date="2013" name="ISME J.">
        <title>Comparative genomics of pathogenic lineages of Vibrio nigripulchritudo identifies virulence-associated traits.</title>
        <authorList>
            <person name="Goudenege D."/>
            <person name="Labreuche Y."/>
            <person name="Krin E."/>
            <person name="Ansquer D."/>
            <person name="Mangenot S."/>
            <person name="Calteau A."/>
            <person name="Medigue C."/>
            <person name="Mazel D."/>
            <person name="Polz M.F."/>
            <person name="Le Roux F."/>
        </authorList>
    </citation>
    <scope>NUCLEOTIDE SEQUENCE [LARGE SCALE GENOMIC DNA]</scope>
    <source>
        <strain evidence="2 3">SOn1</strain>
    </source>
</reference>
<dbReference type="CDD" id="cd05289">
    <property type="entry name" value="MDR_like_2"/>
    <property type="match status" value="1"/>
</dbReference>
<proteinExistence type="predicted"/>
<dbReference type="InterPro" id="IPR011032">
    <property type="entry name" value="GroES-like_sf"/>
</dbReference>
<keyword evidence="2" id="KW-0560">Oxidoreductase</keyword>
<dbReference type="PANTHER" id="PTHR11695">
    <property type="entry name" value="ALCOHOL DEHYDROGENASE RELATED"/>
    <property type="match status" value="1"/>
</dbReference>
<organism evidence="2 3">
    <name type="scientific">Vibrio nigripulchritudo SOn1</name>
    <dbReference type="NCBI Taxonomy" id="1238450"/>
    <lineage>
        <taxon>Bacteria</taxon>
        <taxon>Pseudomonadati</taxon>
        <taxon>Pseudomonadota</taxon>
        <taxon>Gammaproteobacteria</taxon>
        <taxon>Vibrionales</taxon>
        <taxon>Vibrionaceae</taxon>
        <taxon>Vibrio</taxon>
    </lineage>
</organism>
<dbReference type="Proteomes" id="UP000018211">
    <property type="component" value="Unassembled WGS sequence"/>
</dbReference>
<dbReference type="InterPro" id="IPR050700">
    <property type="entry name" value="YIM1/Zinc_Alcohol_DH_Fams"/>
</dbReference>
<dbReference type="Pfam" id="PF08240">
    <property type="entry name" value="ADH_N"/>
    <property type="match status" value="1"/>
</dbReference>
<dbReference type="Gene3D" id="3.40.50.720">
    <property type="entry name" value="NAD(P)-binding Rossmann-like Domain"/>
    <property type="match status" value="1"/>
</dbReference>
<dbReference type="InterPro" id="IPR036291">
    <property type="entry name" value="NAD(P)-bd_dom_sf"/>
</dbReference>
<dbReference type="SUPFAM" id="SSF51735">
    <property type="entry name" value="NAD(P)-binding Rossmann-fold domains"/>
    <property type="match status" value="1"/>
</dbReference>
<dbReference type="EC" id="1.1.1.1" evidence="2"/>
<name>A0AAV2VQP8_9VIBR</name>
<evidence type="ECO:0000313" key="2">
    <source>
        <dbReference type="EMBL" id="CCO46984.1"/>
    </source>
</evidence>
<evidence type="ECO:0000313" key="3">
    <source>
        <dbReference type="Proteomes" id="UP000018211"/>
    </source>
</evidence>
<dbReference type="AlphaFoldDB" id="A0AAV2VQP8"/>
<evidence type="ECO:0000259" key="1">
    <source>
        <dbReference type="SMART" id="SM00829"/>
    </source>
</evidence>
<comment type="caution">
    <text evidence="2">The sequence shown here is derived from an EMBL/GenBank/DDBJ whole genome shotgun (WGS) entry which is preliminary data.</text>
</comment>
<dbReference type="EMBL" id="CAOF01000108">
    <property type="protein sequence ID" value="CCO46984.1"/>
    <property type="molecule type" value="Genomic_DNA"/>
</dbReference>
<dbReference type="Pfam" id="PF13602">
    <property type="entry name" value="ADH_zinc_N_2"/>
    <property type="match status" value="1"/>
</dbReference>
<dbReference type="SUPFAM" id="SSF50129">
    <property type="entry name" value="GroES-like"/>
    <property type="match status" value="1"/>
</dbReference>
<dbReference type="PANTHER" id="PTHR11695:SF294">
    <property type="entry name" value="RETICULON-4-INTERACTING PROTEIN 1, MITOCHONDRIAL"/>
    <property type="match status" value="1"/>
</dbReference>
<feature type="domain" description="Enoyl reductase (ER)" evidence="1">
    <location>
        <begin position="13"/>
        <end position="313"/>
    </location>
</feature>
<sequence length="317" mass="33417">MTDNKKVVITQFGETDVLAIQSEAIPEPAEGEVLVKVHFAGVNPIDVKTRKGLGWAAEANKDNLPWTPGYDISGVVEKCGPGTNTFEVGNFVAGLVGFPADAGGYSQYICVKEDSLSLVPESVTLEAAAVLPVAGQTAAQALNLASVTANDRVLILAGAGGVGHLAVQIAVAAQAEVFTTCGEDNLDYLATLGAHAINYQFAPVSERVEDVDVLIDLVGGDAALDALKCLKDNARVVTVPTITADLICEKAKMLGFEATGMLVEPDIEQMDTMLYMVGVGILKTEVQQIFPYTDVAKAHDQVETGHTRGKILLDMKC</sequence>
<gene>
    <name evidence="2" type="ORF">VIBNISOn1_1960005</name>
</gene>